<dbReference type="PATRIC" id="fig|1225564.3.peg.6183"/>
<evidence type="ECO:0000256" key="1">
    <source>
        <dbReference type="SAM" id="SignalP"/>
    </source>
</evidence>
<dbReference type="STRING" id="1225564.AA309_23810"/>
<keyword evidence="3" id="KW-1185">Reference proteome</keyword>
<organism evidence="2 3">
    <name type="scientific">Microvirga vignae</name>
    <dbReference type="NCBI Taxonomy" id="1225564"/>
    <lineage>
        <taxon>Bacteria</taxon>
        <taxon>Pseudomonadati</taxon>
        <taxon>Pseudomonadota</taxon>
        <taxon>Alphaproteobacteria</taxon>
        <taxon>Hyphomicrobiales</taxon>
        <taxon>Methylobacteriaceae</taxon>
        <taxon>Microvirga</taxon>
    </lineage>
</organism>
<comment type="caution">
    <text evidence="2">The sequence shown here is derived from an EMBL/GenBank/DDBJ whole genome shotgun (WGS) entry which is preliminary data.</text>
</comment>
<evidence type="ECO:0008006" key="4">
    <source>
        <dbReference type="Google" id="ProtNLM"/>
    </source>
</evidence>
<sequence>MLAALLVTLASLSAQAQDRVALPLSSYGGLSPDRFFTECKPLWDLLNGTDGLANEVDQRLASACLAYVQTVLWVGCRRTDVPLYEALVTFDKALKTPTARTALRTDEFLVTELQKANQCRRPNQVG</sequence>
<proteinExistence type="predicted"/>
<reference evidence="2 3" key="1">
    <citation type="submission" date="2015-05" db="EMBL/GenBank/DDBJ databases">
        <title>Draft genome sequence of Microvirga vignae strain BR3299, a novel nitrogen fixing bacteria isolated from Brazil semi-aired region.</title>
        <authorList>
            <person name="Zilli J.E."/>
            <person name="Passos S.R."/>
            <person name="Leite J."/>
            <person name="Baldani J.I."/>
            <person name="Xavier G.R."/>
            <person name="Rumjaneck N.G."/>
            <person name="Simoes-Araujo J.L."/>
        </authorList>
    </citation>
    <scope>NUCLEOTIDE SEQUENCE [LARGE SCALE GENOMIC DNA]</scope>
    <source>
        <strain evidence="2 3">BR3299</strain>
    </source>
</reference>
<name>A0A0H1R671_9HYPH</name>
<evidence type="ECO:0000313" key="3">
    <source>
        <dbReference type="Proteomes" id="UP000035489"/>
    </source>
</evidence>
<feature type="chain" id="PRO_5002593492" description="Rap1a immunity protein domain-containing protein" evidence="1">
    <location>
        <begin position="17"/>
        <end position="126"/>
    </location>
</feature>
<feature type="signal peptide" evidence="1">
    <location>
        <begin position="1"/>
        <end position="16"/>
    </location>
</feature>
<keyword evidence="1" id="KW-0732">Signal</keyword>
<dbReference type="Proteomes" id="UP000035489">
    <property type="component" value="Unassembled WGS sequence"/>
</dbReference>
<gene>
    <name evidence="2" type="ORF">AA309_23810</name>
</gene>
<evidence type="ECO:0000313" key="2">
    <source>
        <dbReference type="EMBL" id="KLK90740.1"/>
    </source>
</evidence>
<dbReference type="AlphaFoldDB" id="A0A0H1R671"/>
<protein>
    <recommendedName>
        <fullName evidence="4">Rap1a immunity protein domain-containing protein</fullName>
    </recommendedName>
</protein>
<accession>A0A0H1R671</accession>
<dbReference type="EMBL" id="LCYG01000067">
    <property type="protein sequence ID" value="KLK90740.1"/>
    <property type="molecule type" value="Genomic_DNA"/>
</dbReference>